<accession>A0ABM5KY05</accession>
<protein>
    <recommendedName>
        <fullName evidence="3">Retrotransposon gag domain-containing protein</fullName>
    </recommendedName>
</protein>
<dbReference type="PANTHER" id="PTHR33198">
    <property type="entry name" value="ANK_REP_REGION DOMAIN-CONTAINING PROTEIN-RELATED"/>
    <property type="match status" value="1"/>
</dbReference>
<reference evidence="1" key="1">
    <citation type="submission" date="2025-05" db="UniProtKB">
        <authorList>
            <consortium name="EnsemblMetazoa"/>
        </authorList>
    </citation>
    <scope>IDENTIFICATION</scope>
</reference>
<dbReference type="RefSeq" id="XP_050515074.1">
    <property type="nucleotide sequence ID" value="XM_050659117.1"/>
</dbReference>
<dbReference type="PANTHER" id="PTHR33198:SF19">
    <property type="entry name" value="CCHC-TYPE DOMAIN-CONTAINING PROTEIN"/>
    <property type="match status" value="1"/>
</dbReference>
<evidence type="ECO:0008006" key="3">
    <source>
        <dbReference type="Google" id="ProtNLM"/>
    </source>
</evidence>
<dbReference type="EnsemblMetazoa" id="XM_050659117.1">
    <property type="protein sequence ID" value="XP_050515074.1"/>
    <property type="gene ID" value="LOC126890259"/>
</dbReference>
<dbReference type="GeneID" id="126890259"/>
<name>A0ABM5KY05_DIAVI</name>
<keyword evidence="2" id="KW-1185">Reference proteome</keyword>
<dbReference type="Proteomes" id="UP001652700">
    <property type="component" value="Unplaced"/>
</dbReference>
<proteinExistence type="predicted"/>
<evidence type="ECO:0000313" key="1">
    <source>
        <dbReference type="EnsemblMetazoa" id="XP_050515074.1"/>
    </source>
</evidence>
<evidence type="ECO:0000313" key="2">
    <source>
        <dbReference type="Proteomes" id="UP001652700"/>
    </source>
</evidence>
<organism evidence="1 2">
    <name type="scientific">Diabrotica virgifera virgifera</name>
    <name type="common">western corn rootworm</name>
    <dbReference type="NCBI Taxonomy" id="50390"/>
    <lineage>
        <taxon>Eukaryota</taxon>
        <taxon>Metazoa</taxon>
        <taxon>Ecdysozoa</taxon>
        <taxon>Arthropoda</taxon>
        <taxon>Hexapoda</taxon>
        <taxon>Insecta</taxon>
        <taxon>Pterygota</taxon>
        <taxon>Neoptera</taxon>
        <taxon>Endopterygota</taxon>
        <taxon>Coleoptera</taxon>
        <taxon>Polyphaga</taxon>
        <taxon>Cucujiformia</taxon>
        <taxon>Chrysomeloidea</taxon>
        <taxon>Chrysomelidae</taxon>
        <taxon>Galerucinae</taxon>
        <taxon>Diabroticina</taxon>
        <taxon>Diabroticites</taxon>
        <taxon>Diabrotica</taxon>
    </lineage>
</organism>
<sequence>MDKLLRPDRFDADPNSSRSSQEWTHWKATFENFISSVVGVSEEDKFKLLVNYVSNNIYELISDCTKYSEAKSILEALFVKPKNEIFARHMLMTKRQQTGENIDQYVQHLKVLSKECNFLAVSADQNKEDYIRDSFISGILSNDIRQRLLEKNSITLKDAILKAQSLESASKHSEAYITPVQIINAISSETTEQTNYTSAAVKSWKCYFCGATERHPRILCPARDKICKRCSKVGHFFKSELCNEQFIKDPPSPRSSDTCEENTNISPVNVLEEGGIETDSREENKDIFIRRGTRERNAPAYLQDFVEK</sequence>